<comment type="caution">
    <text evidence="11">The sequence shown here is derived from an EMBL/GenBank/DDBJ whole genome shotgun (WGS) entry which is preliminary data.</text>
</comment>
<keyword evidence="13" id="KW-1185">Reference proteome</keyword>
<evidence type="ECO:0000256" key="5">
    <source>
        <dbReference type="ARBA" id="ARBA00022692"/>
    </source>
</evidence>
<dbReference type="GO" id="GO:0022857">
    <property type="term" value="F:transmembrane transporter activity"/>
    <property type="evidence" value="ECO:0007669"/>
    <property type="project" value="TreeGrafter"/>
</dbReference>
<protein>
    <submittedName>
        <fullName evidence="11">TRAP transporter small permease</fullName>
    </submittedName>
</protein>
<organism evidence="11">
    <name type="scientific">Neobacillus citreus</name>
    <dbReference type="NCBI Taxonomy" id="2833578"/>
    <lineage>
        <taxon>Bacteria</taxon>
        <taxon>Bacillati</taxon>
        <taxon>Bacillota</taxon>
        <taxon>Bacilli</taxon>
        <taxon>Bacillales</taxon>
        <taxon>Bacillaceae</taxon>
        <taxon>Neobacillus</taxon>
    </lineage>
</organism>
<keyword evidence="6 9" id="KW-1133">Transmembrane helix</keyword>
<sequence>MHIFLKMIYKVQHTCVYISASLMAILAISIFYDVVARYIFNSPTIWANEVSTYILQFIVFFTMGCIQMEGKQLRVTFLIERLKGTPRKILEAFSAFLILPYSIVLVVYGYQYTKNAFRLGMGSPTLLEIPLWIPYSFICIGGVLLVIAAVCSVIQAWMPEQLKTERGV</sequence>
<evidence type="ECO:0000256" key="9">
    <source>
        <dbReference type="SAM" id="Phobius"/>
    </source>
</evidence>
<dbReference type="EMBL" id="JAGYPE020000017">
    <property type="protein sequence ID" value="MCH6266175.1"/>
    <property type="molecule type" value="Genomic_DNA"/>
</dbReference>
<dbReference type="Pfam" id="PF04290">
    <property type="entry name" value="DctQ"/>
    <property type="match status" value="1"/>
</dbReference>
<feature type="domain" description="Tripartite ATP-independent periplasmic transporters DctQ component" evidence="10">
    <location>
        <begin position="27"/>
        <end position="157"/>
    </location>
</feature>
<feature type="transmembrane region" description="Helical" evidence="9">
    <location>
        <begin position="15"/>
        <end position="40"/>
    </location>
</feature>
<dbReference type="GO" id="GO:0005886">
    <property type="term" value="C:plasma membrane"/>
    <property type="evidence" value="ECO:0007669"/>
    <property type="project" value="UniProtKB-SubCell"/>
</dbReference>
<evidence type="ECO:0000256" key="4">
    <source>
        <dbReference type="ARBA" id="ARBA00022519"/>
    </source>
</evidence>
<dbReference type="GO" id="GO:0015740">
    <property type="term" value="P:C4-dicarboxylate transport"/>
    <property type="evidence" value="ECO:0007669"/>
    <property type="project" value="TreeGrafter"/>
</dbReference>
<evidence type="ECO:0000256" key="1">
    <source>
        <dbReference type="ARBA" id="ARBA00004429"/>
    </source>
</evidence>
<proteinExistence type="inferred from homology"/>
<dbReference type="AlphaFoldDB" id="A0A942SVL6"/>
<name>A0A942SVL6_9BACI</name>
<evidence type="ECO:0000313" key="12">
    <source>
        <dbReference type="EMBL" id="MCH6266175.1"/>
    </source>
</evidence>
<evidence type="ECO:0000256" key="6">
    <source>
        <dbReference type="ARBA" id="ARBA00022989"/>
    </source>
</evidence>
<keyword evidence="3" id="KW-1003">Cell membrane</keyword>
<keyword evidence="4" id="KW-0997">Cell inner membrane</keyword>
<evidence type="ECO:0000256" key="2">
    <source>
        <dbReference type="ARBA" id="ARBA00022448"/>
    </source>
</evidence>
<feature type="transmembrane region" description="Helical" evidence="9">
    <location>
        <begin position="132"/>
        <end position="157"/>
    </location>
</feature>
<accession>A0A942SVL6</accession>
<dbReference type="Proteomes" id="UP000677265">
    <property type="component" value="Unassembled WGS sequence"/>
</dbReference>
<evidence type="ECO:0000256" key="8">
    <source>
        <dbReference type="ARBA" id="ARBA00038436"/>
    </source>
</evidence>
<dbReference type="RefSeq" id="WP_213140645.1">
    <property type="nucleotide sequence ID" value="NZ_JAGYPE020000017.1"/>
</dbReference>
<keyword evidence="5 9" id="KW-0812">Transmembrane</keyword>
<keyword evidence="7 9" id="KW-0472">Membrane</keyword>
<dbReference type="PANTHER" id="PTHR35011">
    <property type="entry name" value="2,3-DIKETO-L-GULONATE TRAP TRANSPORTER SMALL PERMEASE PROTEIN YIAM"/>
    <property type="match status" value="1"/>
</dbReference>
<evidence type="ECO:0000313" key="13">
    <source>
        <dbReference type="Proteomes" id="UP000677265"/>
    </source>
</evidence>
<dbReference type="InterPro" id="IPR007387">
    <property type="entry name" value="TRAP_DctQ"/>
</dbReference>
<dbReference type="InterPro" id="IPR055348">
    <property type="entry name" value="DctQ"/>
</dbReference>
<dbReference type="PANTHER" id="PTHR35011:SF2">
    <property type="entry name" value="2,3-DIKETO-L-GULONATE TRAP TRANSPORTER SMALL PERMEASE PROTEIN YIAM"/>
    <property type="match status" value="1"/>
</dbReference>
<feature type="transmembrane region" description="Helical" evidence="9">
    <location>
        <begin position="89"/>
        <end position="112"/>
    </location>
</feature>
<feature type="transmembrane region" description="Helical" evidence="9">
    <location>
        <begin position="52"/>
        <end position="68"/>
    </location>
</feature>
<evidence type="ECO:0000256" key="7">
    <source>
        <dbReference type="ARBA" id="ARBA00023136"/>
    </source>
</evidence>
<gene>
    <name evidence="12" type="ORF">KHB02_011640</name>
    <name evidence="11" type="ORF">KHB02_04705</name>
</gene>
<reference evidence="11" key="1">
    <citation type="submission" date="2021-05" db="EMBL/GenBank/DDBJ databases">
        <title>Novel Bacillus species.</title>
        <authorList>
            <person name="Liu G."/>
        </authorList>
    </citation>
    <scope>NUCLEOTIDE SEQUENCE</scope>
    <source>
        <strain evidence="11 13">FJAT-50051</strain>
    </source>
</reference>
<keyword evidence="2" id="KW-0813">Transport</keyword>
<evidence type="ECO:0000256" key="3">
    <source>
        <dbReference type="ARBA" id="ARBA00022475"/>
    </source>
</evidence>
<comment type="subcellular location">
    <subcellularLocation>
        <location evidence="1">Cell inner membrane</location>
        <topology evidence="1">Multi-pass membrane protein</topology>
    </subcellularLocation>
</comment>
<evidence type="ECO:0000259" key="10">
    <source>
        <dbReference type="Pfam" id="PF04290"/>
    </source>
</evidence>
<dbReference type="EMBL" id="JAGYPE010000001">
    <property type="protein sequence ID" value="MBS4180692.1"/>
    <property type="molecule type" value="Genomic_DNA"/>
</dbReference>
<comment type="similarity">
    <text evidence="8">Belongs to the TRAP transporter small permease family.</text>
</comment>
<evidence type="ECO:0000313" key="11">
    <source>
        <dbReference type="EMBL" id="MBS4180692.1"/>
    </source>
</evidence>